<comment type="caution">
    <text evidence="1">The sequence shown here is derived from an EMBL/GenBank/DDBJ whole genome shotgun (WGS) entry which is preliminary data.</text>
</comment>
<sequence>MGGRALNELLTTDEANALIARGCVLHIAGDEQAMRRLKRGNWIGGTTPYMLTHDGGMVERDKVFVTELPVPPDAASTEFVDIGHIPAISVDAPRFGFTLVIMPAMSEVHSIYSLTSANIPGIRDIPLMGWVSGVHADQRDKAKAKVFDGITGEVADDRIVVMRARLPFSKEAKVDIVNLVMPGTGDTFVFDAPSFSVRECEINGKREDLYEYAVRNRIGVHQPLVTEMNGEPICVSLRGVDAETRSVQFFAPVMRGRVYRLGDAVTGYRDRLIRTIKERALHPVLAFNCFHNYAFGGLMAPSPYPLPGPVVFGELAHVLMNQTLVCLSIRNK</sequence>
<dbReference type="EMBL" id="BAAADD010000012">
    <property type="protein sequence ID" value="GAA0585941.1"/>
    <property type="molecule type" value="Genomic_DNA"/>
</dbReference>
<keyword evidence="2" id="KW-1185">Reference proteome</keyword>
<proteinExistence type="predicted"/>
<dbReference type="Pfam" id="PF22396">
    <property type="entry name" value="DUF6976"/>
    <property type="match status" value="1"/>
</dbReference>
<organism evidence="1 2">
    <name type="scientific">Rhizomicrobium electricum</name>
    <dbReference type="NCBI Taxonomy" id="480070"/>
    <lineage>
        <taxon>Bacteria</taxon>
        <taxon>Pseudomonadati</taxon>
        <taxon>Pseudomonadota</taxon>
        <taxon>Alphaproteobacteria</taxon>
        <taxon>Micropepsales</taxon>
        <taxon>Micropepsaceae</taxon>
        <taxon>Rhizomicrobium</taxon>
    </lineage>
</organism>
<dbReference type="Proteomes" id="UP001499951">
    <property type="component" value="Unassembled WGS sequence"/>
</dbReference>
<protein>
    <recommendedName>
        <fullName evidence="3">Hedgehog/Intein (Hint) domain-containing protein</fullName>
    </recommendedName>
</protein>
<name>A0ABN1F9P2_9PROT</name>
<accession>A0ABN1F9P2</accession>
<reference evidence="1 2" key="1">
    <citation type="journal article" date="2019" name="Int. J. Syst. Evol. Microbiol.">
        <title>The Global Catalogue of Microorganisms (GCM) 10K type strain sequencing project: providing services to taxonomists for standard genome sequencing and annotation.</title>
        <authorList>
            <consortium name="The Broad Institute Genomics Platform"/>
            <consortium name="The Broad Institute Genome Sequencing Center for Infectious Disease"/>
            <person name="Wu L."/>
            <person name="Ma J."/>
        </authorList>
    </citation>
    <scope>NUCLEOTIDE SEQUENCE [LARGE SCALE GENOMIC DNA]</scope>
    <source>
        <strain evidence="1 2">JCM 15089</strain>
    </source>
</reference>
<dbReference type="InterPro" id="IPR054249">
    <property type="entry name" value="DUF6976"/>
</dbReference>
<evidence type="ECO:0008006" key="3">
    <source>
        <dbReference type="Google" id="ProtNLM"/>
    </source>
</evidence>
<evidence type="ECO:0000313" key="2">
    <source>
        <dbReference type="Proteomes" id="UP001499951"/>
    </source>
</evidence>
<gene>
    <name evidence="1" type="ORF">GCM10008942_38680</name>
</gene>
<evidence type="ECO:0000313" key="1">
    <source>
        <dbReference type="EMBL" id="GAA0585941.1"/>
    </source>
</evidence>